<dbReference type="InterPro" id="IPR001789">
    <property type="entry name" value="Sig_transdc_resp-reg_receiver"/>
</dbReference>
<sequence length="338" mass="37257">MSTHVLICDDSTVARKQMARALPEEWDVEVSFAKHGQEGMEALVSGKGEVLFLDLNMPVMDGYEVLSEIKKNNLDVMTIVVSGDIQEDARKRVLQLGAIEFIKKPVTPDDIEAILKRYGLYAAANDSTIIKTHQAQIQELNASIGELDCYQEIANVAMGQAAALLAKLLNVFILLPVPKVNMLEVTELQMALQTSEGNDTFSAVCQGFIGSGIAGEALLLFYDSSFEDMAKLLHYEGELTQTIELELVMEVANILIGACIKGIAEQLDIAFSQGHPIVLGQHVDVSKLLSQGVWQWKQTLAIELCYSIENYNISCDLLLLLTDDSMKALREKISYLLT</sequence>
<keyword evidence="6" id="KW-1185">Reference proteome</keyword>
<reference evidence="5 6" key="1">
    <citation type="submission" date="2022-11" db="EMBL/GenBank/DDBJ databases">
        <title>Spartinivicinus poritis sp. nov., isolated from scleractinian coral Porites lutea.</title>
        <authorList>
            <person name="Zhang G."/>
            <person name="Cai L."/>
            <person name="Wei Q."/>
        </authorList>
    </citation>
    <scope>NUCLEOTIDE SEQUENCE [LARGE SCALE GENOMIC DNA]</scope>
    <source>
        <strain evidence="5 6">A2-2</strain>
    </source>
</reference>
<protein>
    <submittedName>
        <fullName evidence="5">Response regulator</fullName>
    </submittedName>
</protein>
<evidence type="ECO:0000256" key="1">
    <source>
        <dbReference type="ARBA" id="ARBA00022500"/>
    </source>
</evidence>
<comment type="caution">
    <text evidence="5">The sequence shown here is derived from an EMBL/GenBank/DDBJ whole genome shotgun (WGS) entry which is preliminary data.</text>
</comment>
<feature type="modified residue" description="4-aspartylphosphate" evidence="3">
    <location>
        <position position="54"/>
    </location>
</feature>
<dbReference type="PANTHER" id="PTHR44591:SF24">
    <property type="entry name" value="PROTEIN-GLUTAMATE METHYLESTERASE_PROTEIN-GLUTAMINE GLUTAMINASE 1"/>
    <property type="match status" value="1"/>
</dbReference>
<dbReference type="Proteomes" id="UP001528823">
    <property type="component" value="Unassembled WGS sequence"/>
</dbReference>
<evidence type="ECO:0000313" key="6">
    <source>
        <dbReference type="Proteomes" id="UP001528823"/>
    </source>
</evidence>
<organism evidence="5 6">
    <name type="scientific">Spartinivicinus poritis</name>
    <dbReference type="NCBI Taxonomy" id="2994640"/>
    <lineage>
        <taxon>Bacteria</taxon>
        <taxon>Pseudomonadati</taxon>
        <taxon>Pseudomonadota</taxon>
        <taxon>Gammaproteobacteria</taxon>
        <taxon>Oceanospirillales</taxon>
        <taxon>Zooshikellaceae</taxon>
        <taxon>Spartinivicinus</taxon>
    </lineage>
</organism>
<dbReference type="Gene3D" id="3.40.1550.10">
    <property type="entry name" value="CheC-like"/>
    <property type="match status" value="1"/>
</dbReference>
<dbReference type="CDD" id="cd17910">
    <property type="entry name" value="CheC_ClassII"/>
    <property type="match status" value="1"/>
</dbReference>
<evidence type="ECO:0000256" key="2">
    <source>
        <dbReference type="ARBA" id="ARBA00022553"/>
    </source>
</evidence>
<keyword evidence="1" id="KW-0145">Chemotaxis</keyword>
<dbReference type="Pfam" id="PF00072">
    <property type="entry name" value="Response_reg"/>
    <property type="match status" value="1"/>
</dbReference>
<dbReference type="InterPro" id="IPR011006">
    <property type="entry name" value="CheY-like_superfamily"/>
</dbReference>
<dbReference type="RefSeq" id="WP_274687679.1">
    <property type="nucleotide sequence ID" value="NZ_JAPMOU010000004.1"/>
</dbReference>
<dbReference type="PROSITE" id="PS50110">
    <property type="entry name" value="RESPONSE_REGULATORY"/>
    <property type="match status" value="1"/>
</dbReference>
<dbReference type="SUPFAM" id="SSF52172">
    <property type="entry name" value="CheY-like"/>
    <property type="match status" value="1"/>
</dbReference>
<dbReference type="InterPro" id="IPR050595">
    <property type="entry name" value="Bact_response_regulator"/>
</dbReference>
<accession>A0ABT5U4N2</accession>
<evidence type="ECO:0000256" key="3">
    <source>
        <dbReference type="PROSITE-ProRule" id="PRU00169"/>
    </source>
</evidence>
<feature type="domain" description="Response regulatory" evidence="4">
    <location>
        <begin position="4"/>
        <end position="119"/>
    </location>
</feature>
<keyword evidence="2 3" id="KW-0597">Phosphoprotein</keyword>
<dbReference type="PANTHER" id="PTHR44591">
    <property type="entry name" value="STRESS RESPONSE REGULATOR PROTEIN 1"/>
    <property type="match status" value="1"/>
</dbReference>
<dbReference type="EMBL" id="JAPMOU010000004">
    <property type="protein sequence ID" value="MDE1461315.1"/>
    <property type="molecule type" value="Genomic_DNA"/>
</dbReference>
<gene>
    <name evidence="5" type="ORF">ORQ98_04980</name>
</gene>
<dbReference type="InterPro" id="IPR028976">
    <property type="entry name" value="CheC-like_sf"/>
</dbReference>
<proteinExistence type="predicted"/>
<name>A0ABT5U4N2_9GAMM</name>
<evidence type="ECO:0000259" key="4">
    <source>
        <dbReference type="PROSITE" id="PS50110"/>
    </source>
</evidence>
<dbReference type="SUPFAM" id="SSF103039">
    <property type="entry name" value="CheC-like"/>
    <property type="match status" value="1"/>
</dbReference>
<evidence type="ECO:0000313" key="5">
    <source>
        <dbReference type="EMBL" id="MDE1461315.1"/>
    </source>
</evidence>
<dbReference type="Gene3D" id="3.40.50.2300">
    <property type="match status" value="1"/>
</dbReference>
<dbReference type="SMART" id="SM00448">
    <property type="entry name" value="REC"/>
    <property type="match status" value="1"/>
</dbReference>
<dbReference type="CDD" id="cd17593">
    <property type="entry name" value="REC_CheC-like"/>
    <property type="match status" value="1"/>
</dbReference>